<proteinExistence type="inferred from homology"/>
<evidence type="ECO:0000256" key="3">
    <source>
        <dbReference type="ARBA" id="ARBA00022989"/>
    </source>
</evidence>
<evidence type="ECO:0000313" key="9">
    <source>
        <dbReference type="EMBL" id="KFX53066.1"/>
    </source>
</evidence>
<comment type="subcellular location">
    <subcellularLocation>
        <location evidence="1">Membrane</location>
        <topology evidence="1">Multi-pass membrane protein</topology>
    </subcellularLocation>
</comment>
<keyword evidence="3 7" id="KW-1133">Transmembrane helix</keyword>
<sequence>MPWLQQQTLQLGPRCWITHAGEPLTPQSRTVSSSTDAYYRESRFWILLSDIAVVISYSIAVALTAVCYVLVHWGEGIHTAELSITQRHMVLMMFYVYQVLYKFVSGIAKIATLFLLLAISTSTMRGFNLVCKCFIIYIALYCVGTALTTVFQCGTAFESNWNKTLPQGQCFKLPPFWYSHAAINTSATMVMVVLPWWLFSSHKYLIAVIMGLLAVGETVLGAVRIYGLCRSSHSTNDLTSTLLTPILYVFPDGTVTGILVSQIEVDFACIAACVPTVLKTIEEVIAIFFVHVLGRLYHRSRGESTRGENTSGSEPIDLSDLGSKDRKPRSHWLYTDLDKDELDGIMNSQERIIQRGIDSPTAIKVQTDVNVTVSNINGRIHETRQ</sequence>
<reference evidence="9" key="1">
    <citation type="journal article" date="2014" name="PLoS Genet.">
        <title>Signature Gene Expression Reveals Novel Clues to the Molecular Mechanisms of Dimorphic Transition in Penicillium marneffei.</title>
        <authorList>
            <person name="Yang E."/>
            <person name="Wang G."/>
            <person name="Cai J."/>
            <person name="Woo P.C."/>
            <person name="Lau S.K."/>
            <person name="Yuen K.-Y."/>
            <person name="Chow W.-N."/>
            <person name="Lin X."/>
        </authorList>
    </citation>
    <scope>NUCLEOTIDE SEQUENCE [LARGE SCALE GENOMIC DNA]</scope>
    <source>
        <strain evidence="9">PM1</strain>
    </source>
</reference>
<evidence type="ECO:0000256" key="4">
    <source>
        <dbReference type="ARBA" id="ARBA00023136"/>
    </source>
</evidence>
<dbReference type="Pfam" id="PF20684">
    <property type="entry name" value="Fung_rhodopsin"/>
    <property type="match status" value="1"/>
</dbReference>
<evidence type="ECO:0000256" key="6">
    <source>
        <dbReference type="SAM" id="MobiDB-lite"/>
    </source>
</evidence>
<keyword evidence="4 7" id="KW-0472">Membrane</keyword>
<evidence type="ECO:0000259" key="8">
    <source>
        <dbReference type="Pfam" id="PF20684"/>
    </source>
</evidence>
<dbReference type="InterPro" id="IPR049326">
    <property type="entry name" value="Rhodopsin_dom_fungi"/>
</dbReference>
<name>A0A093W2H3_TALMA</name>
<protein>
    <recommendedName>
        <fullName evidence="8">Rhodopsin domain-containing protein</fullName>
    </recommendedName>
</protein>
<dbReference type="PANTHER" id="PTHR33048:SF55">
    <property type="entry name" value="INTEGRAL MEMBRANE PROTEIN"/>
    <property type="match status" value="1"/>
</dbReference>
<feature type="transmembrane region" description="Helical" evidence="7">
    <location>
        <begin position="177"/>
        <end position="197"/>
    </location>
</feature>
<gene>
    <name evidence="9" type="ORF">GQ26_0024140</name>
</gene>
<evidence type="ECO:0000256" key="2">
    <source>
        <dbReference type="ARBA" id="ARBA00022692"/>
    </source>
</evidence>
<feature type="region of interest" description="Disordered" evidence="6">
    <location>
        <begin position="302"/>
        <end position="326"/>
    </location>
</feature>
<comment type="caution">
    <text evidence="9">The sequence shown here is derived from an EMBL/GenBank/DDBJ whole genome shotgun (WGS) entry which is preliminary data.</text>
</comment>
<feature type="domain" description="Rhodopsin" evidence="8">
    <location>
        <begin position="48"/>
        <end position="281"/>
    </location>
</feature>
<evidence type="ECO:0000256" key="7">
    <source>
        <dbReference type="SAM" id="Phobius"/>
    </source>
</evidence>
<feature type="transmembrane region" description="Helical" evidence="7">
    <location>
        <begin position="134"/>
        <end position="157"/>
    </location>
</feature>
<dbReference type="InterPro" id="IPR052337">
    <property type="entry name" value="SAT4-like"/>
</dbReference>
<dbReference type="HOGENOM" id="CLU_742074_0_0_1"/>
<dbReference type="PANTHER" id="PTHR33048">
    <property type="entry name" value="PTH11-LIKE INTEGRAL MEMBRANE PROTEIN (AFU_ORTHOLOGUE AFUA_5G11245)"/>
    <property type="match status" value="1"/>
</dbReference>
<comment type="similarity">
    <text evidence="5">Belongs to the SAT4 family.</text>
</comment>
<dbReference type="eggNOG" id="ENOG502TG4D">
    <property type="taxonomic scope" value="Eukaryota"/>
</dbReference>
<dbReference type="AlphaFoldDB" id="A0A093W2H3"/>
<dbReference type="EMBL" id="JPOX01000002">
    <property type="protein sequence ID" value="KFX53066.1"/>
    <property type="molecule type" value="Genomic_DNA"/>
</dbReference>
<evidence type="ECO:0000256" key="5">
    <source>
        <dbReference type="ARBA" id="ARBA00038359"/>
    </source>
</evidence>
<feature type="transmembrane region" description="Helical" evidence="7">
    <location>
        <begin position="204"/>
        <end position="226"/>
    </location>
</feature>
<evidence type="ECO:0000256" key="1">
    <source>
        <dbReference type="ARBA" id="ARBA00004141"/>
    </source>
</evidence>
<organism evidence="9">
    <name type="scientific">Talaromyces marneffei PM1</name>
    <dbReference type="NCBI Taxonomy" id="1077442"/>
    <lineage>
        <taxon>Eukaryota</taxon>
        <taxon>Fungi</taxon>
        <taxon>Dikarya</taxon>
        <taxon>Ascomycota</taxon>
        <taxon>Pezizomycotina</taxon>
        <taxon>Eurotiomycetes</taxon>
        <taxon>Eurotiomycetidae</taxon>
        <taxon>Eurotiales</taxon>
        <taxon>Trichocomaceae</taxon>
        <taxon>Talaromyces</taxon>
        <taxon>Talaromyces sect. Talaromyces</taxon>
    </lineage>
</organism>
<feature type="transmembrane region" description="Helical" evidence="7">
    <location>
        <begin position="44"/>
        <end position="71"/>
    </location>
</feature>
<feature type="transmembrane region" description="Helical" evidence="7">
    <location>
        <begin position="99"/>
        <end position="122"/>
    </location>
</feature>
<accession>A0A093W2H3</accession>
<keyword evidence="2 7" id="KW-0812">Transmembrane</keyword>
<dbReference type="GO" id="GO:0016020">
    <property type="term" value="C:membrane"/>
    <property type="evidence" value="ECO:0007669"/>
    <property type="project" value="UniProtKB-SubCell"/>
</dbReference>